<gene>
    <name evidence="1" type="ORF">WN51_12380</name>
</gene>
<accession>A0A0M9A2I8</accession>
<protein>
    <submittedName>
        <fullName evidence="1">Uncharacterized protein</fullName>
    </submittedName>
</protein>
<evidence type="ECO:0000313" key="2">
    <source>
        <dbReference type="Proteomes" id="UP000053105"/>
    </source>
</evidence>
<proteinExistence type="predicted"/>
<sequence>MKEIRIKLAFLENIIELCYFSSKNDDFEEWYDPKGNRPKIMLSLVYQASGLKYKYAGTCNSCYKLFMIVELFEEIVKQTNLYASQKLGEKNLQHLCK</sequence>
<evidence type="ECO:0000313" key="1">
    <source>
        <dbReference type="EMBL" id="KOX75950.1"/>
    </source>
</evidence>
<keyword evidence="2" id="KW-1185">Reference proteome</keyword>
<organism evidence="1 2">
    <name type="scientific">Melipona quadrifasciata</name>
    <dbReference type="NCBI Taxonomy" id="166423"/>
    <lineage>
        <taxon>Eukaryota</taxon>
        <taxon>Metazoa</taxon>
        <taxon>Ecdysozoa</taxon>
        <taxon>Arthropoda</taxon>
        <taxon>Hexapoda</taxon>
        <taxon>Insecta</taxon>
        <taxon>Pterygota</taxon>
        <taxon>Neoptera</taxon>
        <taxon>Endopterygota</taxon>
        <taxon>Hymenoptera</taxon>
        <taxon>Apocrita</taxon>
        <taxon>Aculeata</taxon>
        <taxon>Apoidea</taxon>
        <taxon>Anthophila</taxon>
        <taxon>Apidae</taxon>
        <taxon>Melipona</taxon>
    </lineage>
</organism>
<dbReference type="AlphaFoldDB" id="A0A0M9A2I8"/>
<reference evidence="1 2" key="1">
    <citation type="submission" date="2015-07" db="EMBL/GenBank/DDBJ databases">
        <title>The genome of Melipona quadrifasciata.</title>
        <authorList>
            <person name="Pan H."/>
            <person name="Kapheim K."/>
        </authorList>
    </citation>
    <scope>NUCLEOTIDE SEQUENCE [LARGE SCALE GENOMIC DNA]</scope>
    <source>
        <strain evidence="1">0111107301</strain>
        <tissue evidence="1">Whole body</tissue>
    </source>
</reference>
<dbReference type="Proteomes" id="UP000053105">
    <property type="component" value="Unassembled WGS sequence"/>
</dbReference>
<name>A0A0M9A2I8_9HYME</name>
<dbReference type="EMBL" id="KQ435756">
    <property type="protein sequence ID" value="KOX75950.1"/>
    <property type="molecule type" value="Genomic_DNA"/>
</dbReference>